<dbReference type="EMBL" id="JBHUJD010000026">
    <property type="protein sequence ID" value="MFD2311992.1"/>
    <property type="molecule type" value="Genomic_DNA"/>
</dbReference>
<dbReference type="Gene3D" id="3.40.50.10170">
    <property type="match status" value="1"/>
</dbReference>
<dbReference type="NCBIfam" id="TIGR00762">
    <property type="entry name" value="DegV"/>
    <property type="match status" value="1"/>
</dbReference>
<organism evidence="2 3">
    <name type="scientific">Microbulbifer halophilus</name>
    <dbReference type="NCBI Taxonomy" id="453963"/>
    <lineage>
        <taxon>Bacteria</taxon>
        <taxon>Pseudomonadati</taxon>
        <taxon>Pseudomonadota</taxon>
        <taxon>Gammaproteobacteria</taxon>
        <taxon>Cellvibrionales</taxon>
        <taxon>Microbulbiferaceae</taxon>
        <taxon>Microbulbifer</taxon>
    </lineage>
</organism>
<dbReference type="Pfam" id="PF02645">
    <property type="entry name" value="DegV"/>
    <property type="match status" value="1"/>
</dbReference>
<dbReference type="Gene3D" id="3.30.1180.10">
    <property type="match status" value="1"/>
</dbReference>
<dbReference type="Proteomes" id="UP001597425">
    <property type="component" value="Unassembled WGS sequence"/>
</dbReference>
<comment type="caution">
    <text evidence="2">The sequence shown here is derived from an EMBL/GenBank/DDBJ whole genome shotgun (WGS) entry which is preliminary data.</text>
</comment>
<dbReference type="InterPro" id="IPR003797">
    <property type="entry name" value="DegV"/>
</dbReference>
<accession>A0ABW5EFF3</accession>
<protein>
    <submittedName>
        <fullName evidence="2">DegV family protein</fullName>
    </submittedName>
</protein>
<evidence type="ECO:0000256" key="1">
    <source>
        <dbReference type="ARBA" id="ARBA00023121"/>
    </source>
</evidence>
<dbReference type="InterPro" id="IPR050270">
    <property type="entry name" value="DegV_domain_contain"/>
</dbReference>
<name>A0ABW5EFF3_9GAMM</name>
<evidence type="ECO:0000313" key="2">
    <source>
        <dbReference type="EMBL" id="MFD2311992.1"/>
    </source>
</evidence>
<gene>
    <name evidence="2" type="ORF">ACFSKX_16305</name>
</gene>
<dbReference type="RefSeq" id="WP_265722789.1">
    <property type="nucleotide sequence ID" value="NZ_JAPIVK010000029.1"/>
</dbReference>
<keyword evidence="3" id="KW-1185">Reference proteome</keyword>
<evidence type="ECO:0000313" key="3">
    <source>
        <dbReference type="Proteomes" id="UP001597425"/>
    </source>
</evidence>
<dbReference type="InterPro" id="IPR043168">
    <property type="entry name" value="DegV_C"/>
</dbReference>
<dbReference type="SUPFAM" id="SSF82549">
    <property type="entry name" value="DAK1/DegV-like"/>
    <property type="match status" value="1"/>
</dbReference>
<keyword evidence="1" id="KW-0446">Lipid-binding</keyword>
<dbReference type="PANTHER" id="PTHR33434:SF2">
    <property type="entry name" value="FATTY ACID-BINDING PROTEIN TM_1468"/>
    <property type="match status" value="1"/>
</dbReference>
<dbReference type="PROSITE" id="PS51482">
    <property type="entry name" value="DEGV"/>
    <property type="match status" value="1"/>
</dbReference>
<sequence length="299" mass="32788">MVHLVVDSGCDLPDEFLRKYAVSVLPHSITVGKDTFADQRNRAQMSHFYATSLVDRSHHISTGPASAGEIERVLREQLAKDRRELVVQTINGNNSPTIDNTREAVRNLGSDAGGCEIHTVDSHTVFSGQGLLAIYSRALIAKGLPAAEVAARAEAFTHCIEGYAAIRDVYYLRERARSKNENHISWLKATLARRLDLHPILHMHRDGSDVHDTLRGFDTCTETLFAMAADSIREDRLRVPMMVVSVAGSLQELNRARGFAGLEAVARQYGVKIYQSVMSLSGGTNLGPGTITLALPAKK</sequence>
<dbReference type="PANTHER" id="PTHR33434">
    <property type="entry name" value="DEGV DOMAIN-CONTAINING PROTEIN DR_1986-RELATED"/>
    <property type="match status" value="1"/>
</dbReference>
<reference evidence="3" key="1">
    <citation type="journal article" date="2019" name="Int. J. Syst. Evol. Microbiol.">
        <title>The Global Catalogue of Microorganisms (GCM) 10K type strain sequencing project: providing services to taxonomists for standard genome sequencing and annotation.</title>
        <authorList>
            <consortium name="The Broad Institute Genomics Platform"/>
            <consortium name="The Broad Institute Genome Sequencing Center for Infectious Disease"/>
            <person name="Wu L."/>
            <person name="Ma J."/>
        </authorList>
    </citation>
    <scope>NUCLEOTIDE SEQUENCE [LARGE SCALE GENOMIC DNA]</scope>
    <source>
        <strain evidence="3">KCTC 12848</strain>
    </source>
</reference>
<proteinExistence type="predicted"/>